<organism evidence="3 4">
    <name type="scientific">Ktedonobacter robiniae</name>
    <dbReference type="NCBI Taxonomy" id="2778365"/>
    <lineage>
        <taxon>Bacteria</taxon>
        <taxon>Bacillati</taxon>
        <taxon>Chloroflexota</taxon>
        <taxon>Ktedonobacteria</taxon>
        <taxon>Ktedonobacterales</taxon>
        <taxon>Ktedonobacteraceae</taxon>
        <taxon>Ktedonobacter</taxon>
    </lineage>
</organism>
<accession>A0ABQ3V1Y7</accession>
<feature type="transmembrane region" description="Helical" evidence="2">
    <location>
        <begin position="62"/>
        <end position="82"/>
    </location>
</feature>
<comment type="caution">
    <text evidence="3">The sequence shown here is derived from an EMBL/GenBank/DDBJ whole genome shotgun (WGS) entry which is preliminary data.</text>
</comment>
<name>A0ABQ3V1Y7_9CHLR</name>
<feature type="transmembrane region" description="Helical" evidence="2">
    <location>
        <begin position="88"/>
        <end position="110"/>
    </location>
</feature>
<evidence type="ECO:0000256" key="1">
    <source>
        <dbReference type="SAM" id="MobiDB-lite"/>
    </source>
</evidence>
<reference evidence="3 4" key="1">
    <citation type="journal article" date="2021" name="Int. J. Syst. Evol. Microbiol.">
        <title>Reticulibacter mediterranei gen. nov., sp. nov., within the new family Reticulibacteraceae fam. nov., and Ktedonospora formicarum gen. nov., sp. nov., Ktedonobacter robiniae sp. nov., Dictyobacter formicarum sp. nov. and Dictyobacter arantiisoli sp. nov., belonging to the class Ktedonobacteria.</title>
        <authorList>
            <person name="Yabe S."/>
            <person name="Zheng Y."/>
            <person name="Wang C.M."/>
            <person name="Sakai Y."/>
            <person name="Abe K."/>
            <person name="Yokota A."/>
            <person name="Donadio S."/>
            <person name="Cavaletti L."/>
            <person name="Monciardini P."/>
        </authorList>
    </citation>
    <scope>NUCLEOTIDE SEQUENCE [LARGE SCALE GENOMIC DNA]</scope>
    <source>
        <strain evidence="3 4">SOSP1-30</strain>
    </source>
</reference>
<dbReference type="Proteomes" id="UP000654345">
    <property type="component" value="Unassembled WGS sequence"/>
</dbReference>
<feature type="compositionally biased region" description="Basic and acidic residues" evidence="1">
    <location>
        <begin position="378"/>
        <end position="390"/>
    </location>
</feature>
<evidence type="ECO:0008006" key="5">
    <source>
        <dbReference type="Google" id="ProtNLM"/>
    </source>
</evidence>
<keyword evidence="2" id="KW-0472">Membrane</keyword>
<dbReference type="PROSITE" id="PS51257">
    <property type="entry name" value="PROKAR_LIPOPROTEIN"/>
    <property type="match status" value="1"/>
</dbReference>
<keyword evidence="2" id="KW-0812">Transmembrane</keyword>
<evidence type="ECO:0000313" key="4">
    <source>
        <dbReference type="Proteomes" id="UP000654345"/>
    </source>
</evidence>
<feature type="compositionally biased region" description="Basic and acidic residues" evidence="1">
    <location>
        <begin position="421"/>
        <end position="435"/>
    </location>
</feature>
<dbReference type="RefSeq" id="WP_201375372.1">
    <property type="nucleotide sequence ID" value="NZ_BNJG01000003.1"/>
</dbReference>
<keyword evidence="2" id="KW-1133">Transmembrane helix</keyword>
<evidence type="ECO:0000256" key="2">
    <source>
        <dbReference type="SAM" id="Phobius"/>
    </source>
</evidence>
<sequence>MKMRLPWLWPAIIILSALAACIVTYVIPDAQIRAVTVMSFLFICPGMALVRFLRLNDVVTEWIMAFSLSFAIDAIVGGIFLYTGHWSLSGILITLLVISLMGAAGQLVILHPVVAQRLSVLSIFKMPEDITDSETMALPKISLAGDTDKAVSIEDLQTAYLPSYKLTSGTNQTRDVTETDTVQMPSAIRNTPAQEDIADHDTTYINALEHINANDLPDITDESQSSIEAIEEKATVHVPSISISYSPAPQTRPITDKQPLEEQETQQLSTNATQEKDIIEEQDIAPIPDAPPTPASKEQVIEEKETVNIPVASPSSTNEEQAGEEPVIEEKETVNIPSVQVPEPDLISEQTSANSPTSEKGQEEQEEKEPVIIAAKPEPSKEPQKKEKTLSARTIIPHTNPHKAIVQEPTTKNVLRKKRLTKEALKREVSEQDNI</sequence>
<evidence type="ECO:0000313" key="3">
    <source>
        <dbReference type="EMBL" id="GHO59164.1"/>
    </source>
</evidence>
<gene>
    <name evidence="3" type="ORF">KSB_76390</name>
</gene>
<feature type="transmembrane region" description="Helical" evidence="2">
    <location>
        <begin position="7"/>
        <end position="26"/>
    </location>
</feature>
<feature type="region of interest" description="Disordered" evidence="1">
    <location>
        <begin position="306"/>
        <end position="435"/>
    </location>
</feature>
<keyword evidence="4" id="KW-1185">Reference proteome</keyword>
<proteinExistence type="predicted"/>
<feature type="transmembrane region" description="Helical" evidence="2">
    <location>
        <begin position="32"/>
        <end position="50"/>
    </location>
</feature>
<dbReference type="EMBL" id="BNJG01000003">
    <property type="protein sequence ID" value="GHO59164.1"/>
    <property type="molecule type" value="Genomic_DNA"/>
</dbReference>
<feature type="compositionally biased region" description="Polar residues" evidence="1">
    <location>
        <begin position="348"/>
        <end position="358"/>
    </location>
</feature>
<protein>
    <recommendedName>
        <fullName evidence="5">DUF1616 domain-containing protein</fullName>
    </recommendedName>
</protein>